<evidence type="ECO:0008006" key="4">
    <source>
        <dbReference type="Google" id="ProtNLM"/>
    </source>
</evidence>
<dbReference type="Proteomes" id="UP001500886">
    <property type="component" value="Unassembled WGS sequence"/>
</dbReference>
<accession>A0ABP6G9N8</accession>
<evidence type="ECO:0000256" key="1">
    <source>
        <dbReference type="SAM" id="Phobius"/>
    </source>
</evidence>
<dbReference type="EMBL" id="BAAASL010000010">
    <property type="protein sequence ID" value="GAA2717254.1"/>
    <property type="molecule type" value="Genomic_DNA"/>
</dbReference>
<keyword evidence="3" id="KW-1185">Reference proteome</keyword>
<reference evidence="3" key="1">
    <citation type="journal article" date="2019" name="Int. J. Syst. Evol. Microbiol.">
        <title>The Global Catalogue of Microorganisms (GCM) 10K type strain sequencing project: providing services to taxonomists for standard genome sequencing and annotation.</title>
        <authorList>
            <consortium name="The Broad Institute Genomics Platform"/>
            <consortium name="The Broad Institute Genome Sequencing Center for Infectious Disease"/>
            <person name="Wu L."/>
            <person name="Ma J."/>
        </authorList>
    </citation>
    <scope>NUCLEOTIDE SEQUENCE [LARGE SCALE GENOMIC DNA]</scope>
    <source>
        <strain evidence="3">JCM 4542</strain>
    </source>
</reference>
<feature type="transmembrane region" description="Helical" evidence="1">
    <location>
        <begin position="140"/>
        <end position="159"/>
    </location>
</feature>
<name>A0ABP6G9N8_9ACTN</name>
<keyword evidence="1" id="KW-1133">Transmembrane helix</keyword>
<keyword evidence="1" id="KW-0812">Transmembrane</keyword>
<protein>
    <recommendedName>
        <fullName evidence="4">DUF3592 domain-containing protein</fullName>
    </recommendedName>
</protein>
<keyword evidence="1" id="KW-0472">Membrane</keyword>
<evidence type="ECO:0000313" key="2">
    <source>
        <dbReference type="EMBL" id="GAA2717254.1"/>
    </source>
</evidence>
<organism evidence="2 3">
    <name type="scientific">Streptomyces luteosporeus</name>
    <dbReference type="NCBI Taxonomy" id="173856"/>
    <lineage>
        <taxon>Bacteria</taxon>
        <taxon>Bacillati</taxon>
        <taxon>Actinomycetota</taxon>
        <taxon>Actinomycetes</taxon>
        <taxon>Kitasatosporales</taxon>
        <taxon>Streptomycetaceae</taxon>
        <taxon>Streptomyces</taxon>
    </lineage>
</organism>
<evidence type="ECO:0000313" key="3">
    <source>
        <dbReference type="Proteomes" id="UP001500886"/>
    </source>
</evidence>
<dbReference type="RefSeq" id="WP_344435730.1">
    <property type="nucleotide sequence ID" value="NZ_BAAASL010000010.1"/>
</dbReference>
<feature type="transmembrane region" description="Helical" evidence="1">
    <location>
        <begin position="101"/>
        <end position="128"/>
    </location>
</feature>
<proteinExistence type="predicted"/>
<comment type="caution">
    <text evidence="2">The sequence shown here is derived from an EMBL/GenBank/DDBJ whole genome shotgun (WGS) entry which is preliminary data.</text>
</comment>
<sequence length="162" mass="16186">MKVRVAGAFCVGLAVLLGAFAVPGLVRSTGLAGTRGTLAVQICGTSGYGRGTRTVCRGTFRPAAGGPADVRASIATEYDPGERVAVTRSGGAYYSVTPQAFLGWLGLDCFAAALACVGAPMLALGAAARKGAAGLRLPLRLARGFLIAVPVCAAAAVVFEVA</sequence>
<gene>
    <name evidence="2" type="ORF">GCM10010315_30050</name>
</gene>